<dbReference type="Proteomes" id="UP000189670">
    <property type="component" value="Unassembled WGS sequence"/>
</dbReference>
<evidence type="ECO:0000313" key="1">
    <source>
        <dbReference type="EMBL" id="ETR68252.1"/>
    </source>
</evidence>
<sequence length="228" mass="26442">MNPLHNNGQLNTDIFTDEINQPIQLTYDQEKQYWHDIFTVIHFGHQRLTDAEFHIENDIAHITANALIAGISLTFDYDDSNNRFESDEKINIIHIVADQIHTLTDFSISQTGEITASLVSEQLIDLTGKNIQLKYNESGDTWYSEQMRTVKYGKCQFDNAHIFLNDYDFFLKGIPPFSDKEIEFNFGKTAQKEIYFHASNVHWQIGDHAFQNADIVFLHPVNWKPVDS</sequence>
<dbReference type="EMBL" id="ATBP01001017">
    <property type="protein sequence ID" value="ETR68252.1"/>
    <property type="molecule type" value="Genomic_DNA"/>
</dbReference>
<comment type="caution">
    <text evidence="1">The sequence shown here is derived from an EMBL/GenBank/DDBJ whole genome shotgun (WGS) entry which is preliminary data.</text>
</comment>
<evidence type="ECO:0000313" key="2">
    <source>
        <dbReference type="Proteomes" id="UP000189670"/>
    </source>
</evidence>
<accession>A0A1V1P057</accession>
<protein>
    <submittedName>
        <fullName evidence="1">Uncharacterized protein</fullName>
    </submittedName>
</protein>
<reference evidence="2" key="1">
    <citation type="submission" date="2012-11" db="EMBL/GenBank/DDBJ databases">
        <authorList>
            <person name="Lucero-Rivera Y.E."/>
            <person name="Tovar-Ramirez D."/>
        </authorList>
    </citation>
    <scope>NUCLEOTIDE SEQUENCE [LARGE SCALE GENOMIC DNA]</scope>
    <source>
        <strain evidence="2">Araruama</strain>
    </source>
</reference>
<organism evidence="1 2">
    <name type="scientific">Candidatus Magnetoglobus multicellularis str. Araruama</name>
    <dbReference type="NCBI Taxonomy" id="890399"/>
    <lineage>
        <taxon>Bacteria</taxon>
        <taxon>Pseudomonadati</taxon>
        <taxon>Thermodesulfobacteriota</taxon>
        <taxon>Desulfobacteria</taxon>
        <taxon>Desulfobacterales</taxon>
        <taxon>Desulfobacteraceae</taxon>
        <taxon>Candidatus Magnetoglobus</taxon>
    </lineage>
</organism>
<gene>
    <name evidence="1" type="ORF">OMM_04668</name>
</gene>
<dbReference type="AlphaFoldDB" id="A0A1V1P057"/>
<proteinExistence type="predicted"/>
<name>A0A1V1P057_9BACT</name>